<evidence type="ECO:0000313" key="1">
    <source>
        <dbReference type="EMBL" id="QZE14354.1"/>
    </source>
</evidence>
<accession>A0AC61NFF8</accession>
<dbReference type="Proteomes" id="UP000826212">
    <property type="component" value="Chromosome"/>
</dbReference>
<dbReference type="EMBL" id="CP081303">
    <property type="protein sequence ID" value="QZE14354.1"/>
    <property type="molecule type" value="Genomic_DNA"/>
</dbReference>
<sequence>MHNSSLDLEQYILNHIDNEDPILSQLDRDTHANVLYSRMCSGHLQGSILTFLSKLVSPQNILELGTFTGYSAISLAKGLKEGGKLHTVEINDELEEFAFSYFEKAGLSETIIQHIGNAEEIVPALDETFDLVFMDADKRRYVEHYEMVIDKVSQGGVILADNTLWDGKVVEPIANNDLQTKGILAFNDHVKNDPRVETTILPLRDGITMLRKR</sequence>
<keyword evidence="2" id="KW-1185">Reference proteome</keyword>
<proteinExistence type="predicted"/>
<protein>
    <submittedName>
        <fullName evidence="1">O-methyltransferase</fullName>
    </submittedName>
</protein>
<evidence type="ECO:0000313" key="2">
    <source>
        <dbReference type="Proteomes" id="UP000826212"/>
    </source>
</evidence>
<organism evidence="1 2">
    <name type="scientific">Halosquirtibacter laminarini</name>
    <dbReference type="NCBI Taxonomy" id="3374600"/>
    <lineage>
        <taxon>Bacteria</taxon>
        <taxon>Pseudomonadati</taxon>
        <taxon>Bacteroidota</taxon>
        <taxon>Bacteroidia</taxon>
        <taxon>Marinilabiliales</taxon>
        <taxon>Prolixibacteraceae</taxon>
        <taxon>Halosquirtibacter</taxon>
    </lineage>
</organism>
<reference evidence="1" key="1">
    <citation type="submission" date="2021-08" db="EMBL/GenBank/DDBJ databases">
        <title>Novel anaerobic bacterium isolated from sea squirt in East Sea, Republic of Korea.</title>
        <authorList>
            <person name="Nguyen T.H."/>
            <person name="Li Z."/>
            <person name="Lee Y.-J."/>
            <person name="Ko J."/>
            <person name="Kim S.-G."/>
        </authorList>
    </citation>
    <scope>NUCLEOTIDE SEQUENCE</scope>
    <source>
        <strain evidence="1">KCTC 25031</strain>
    </source>
</reference>
<gene>
    <name evidence="1" type="ORF">K4L44_00155</name>
</gene>
<name>A0AC61NFF8_9BACT</name>